<feature type="transmembrane region" description="Helical" evidence="6">
    <location>
        <begin position="249"/>
        <end position="266"/>
    </location>
</feature>
<dbReference type="PANTHER" id="PTHR30250:SF28">
    <property type="entry name" value="POLYSACCHARIDE BIOSYNTHESIS PROTEIN"/>
    <property type="match status" value="1"/>
</dbReference>
<dbReference type="EMBL" id="CP114014">
    <property type="protein sequence ID" value="XAY03296.1"/>
    <property type="molecule type" value="Genomic_DNA"/>
</dbReference>
<name>A0AAU7ANQ8_9ACTN</name>
<dbReference type="AlphaFoldDB" id="A0AAU7ANQ8"/>
<dbReference type="RefSeq" id="WP_354699850.1">
    <property type="nucleotide sequence ID" value="NZ_CP114014.1"/>
</dbReference>
<evidence type="ECO:0000256" key="4">
    <source>
        <dbReference type="ARBA" id="ARBA00022989"/>
    </source>
</evidence>
<dbReference type="GO" id="GO:0005886">
    <property type="term" value="C:plasma membrane"/>
    <property type="evidence" value="ECO:0007669"/>
    <property type="project" value="UniProtKB-SubCell"/>
</dbReference>
<dbReference type="Pfam" id="PF13440">
    <property type="entry name" value="Polysacc_synt_3"/>
    <property type="match status" value="1"/>
</dbReference>
<feature type="transmembrane region" description="Helical" evidence="6">
    <location>
        <begin position="211"/>
        <end position="228"/>
    </location>
</feature>
<feature type="transmembrane region" description="Helical" evidence="6">
    <location>
        <begin position="417"/>
        <end position="436"/>
    </location>
</feature>
<feature type="transmembrane region" description="Helical" evidence="6">
    <location>
        <begin position="324"/>
        <end position="346"/>
    </location>
</feature>
<feature type="transmembrane region" description="Helical" evidence="6">
    <location>
        <begin position="128"/>
        <end position="149"/>
    </location>
</feature>
<sequence length="452" mass="47101">MSADEPGGPLPDRQIELALEDVPVGPVLQAQAPEPSQSGLLRSGATVMLFAAAANGLNVVFHLSVARFLEPDEYALLTTIFAINVIATVPLLALQTTVAREMAILLARGDVESAGAVLRTTFTIALRFAAGVCVLLVLLSWPAFAILNIERPLPILATALSITAAVPLPAAWGALQASERFTALSVIQGLGPFLKLVLGVGFAAFGLGASAITFGVVIANIIVFGLAYKVLAPVVQSAGTRRFPARKVVGRYAVGSAACLGLYTVLTQSDVIWARGALSAGDAGDYAAASVMGNFVLLLPIGVTTVLFPRIAKLGQDGDGRRDLAFGLGAVIVLSLPLLVAFAAFPRLLLQIAFGSDYLGASSLLLPIGLSMLGYALVTVYMNHFLALGRTRFVVVLGVGILAQQFLFLLAHDSPGGIVWVQVAAGLGTAAAAELYEQIVRRRRPAVMINPA</sequence>
<feature type="transmembrane region" description="Helical" evidence="6">
    <location>
        <begin position="358"/>
        <end position="381"/>
    </location>
</feature>
<feature type="transmembrane region" description="Helical" evidence="6">
    <location>
        <begin position="286"/>
        <end position="312"/>
    </location>
</feature>
<evidence type="ECO:0000256" key="5">
    <source>
        <dbReference type="ARBA" id="ARBA00023136"/>
    </source>
</evidence>
<evidence type="ECO:0008006" key="8">
    <source>
        <dbReference type="Google" id="ProtNLM"/>
    </source>
</evidence>
<proteinExistence type="predicted"/>
<dbReference type="KEGG" id="parq:DSM112329_00108"/>
<keyword evidence="5 6" id="KW-0472">Membrane</keyword>
<protein>
    <recommendedName>
        <fullName evidence="8">Polysaccharide biosynthesis protein</fullName>
    </recommendedName>
</protein>
<gene>
    <name evidence="7" type="ORF">DSM112329_00108</name>
</gene>
<evidence type="ECO:0000256" key="6">
    <source>
        <dbReference type="SAM" id="Phobius"/>
    </source>
</evidence>
<feature type="transmembrane region" description="Helical" evidence="6">
    <location>
        <begin position="47"/>
        <end position="68"/>
    </location>
</feature>
<feature type="transmembrane region" description="Helical" evidence="6">
    <location>
        <begin position="74"/>
        <end position="94"/>
    </location>
</feature>
<evidence type="ECO:0000256" key="1">
    <source>
        <dbReference type="ARBA" id="ARBA00004651"/>
    </source>
</evidence>
<evidence type="ECO:0000256" key="2">
    <source>
        <dbReference type="ARBA" id="ARBA00022475"/>
    </source>
</evidence>
<keyword evidence="2" id="KW-1003">Cell membrane</keyword>
<dbReference type="InterPro" id="IPR050833">
    <property type="entry name" value="Poly_Biosynth_Transport"/>
</dbReference>
<organism evidence="7">
    <name type="scientific">Paraconexibacter sp. AEG42_29</name>
    <dbReference type="NCBI Taxonomy" id="2997339"/>
    <lineage>
        <taxon>Bacteria</taxon>
        <taxon>Bacillati</taxon>
        <taxon>Actinomycetota</taxon>
        <taxon>Thermoleophilia</taxon>
        <taxon>Solirubrobacterales</taxon>
        <taxon>Paraconexibacteraceae</taxon>
        <taxon>Paraconexibacter</taxon>
    </lineage>
</organism>
<keyword evidence="3 6" id="KW-0812">Transmembrane</keyword>
<reference evidence="7" key="1">
    <citation type="submission" date="2022-12" db="EMBL/GenBank/DDBJ databases">
        <title>Paraconexibacter alkalitolerans sp. nov. and Baekduia alba sp. nov., isolated from soil and emended description of the genera Paraconexibacter (Chun et al., 2020) and Baekduia (An et al., 2020).</title>
        <authorList>
            <person name="Vieira S."/>
            <person name="Huber K.J."/>
            <person name="Geppert A."/>
            <person name="Wolf J."/>
            <person name="Neumann-Schaal M."/>
            <person name="Muesken M."/>
            <person name="Overmann J."/>
        </authorList>
    </citation>
    <scope>NUCLEOTIDE SEQUENCE</scope>
    <source>
        <strain evidence="7">AEG42_29</strain>
    </source>
</reference>
<accession>A0AAU7ANQ8</accession>
<evidence type="ECO:0000256" key="3">
    <source>
        <dbReference type="ARBA" id="ARBA00022692"/>
    </source>
</evidence>
<evidence type="ECO:0000313" key="7">
    <source>
        <dbReference type="EMBL" id="XAY03296.1"/>
    </source>
</evidence>
<feature type="transmembrane region" description="Helical" evidence="6">
    <location>
        <begin position="393"/>
        <end position="411"/>
    </location>
</feature>
<keyword evidence="4 6" id="KW-1133">Transmembrane helix</keyword>
<dbReference type="PANTHER" id="PTHR30250">
    <property type="entry name" value="PST FAMILY PREDICTED COLANIC ACID TRANSPORTER"/>
    <property type="match status" value="1"/>
</dbReference>
<feature type="transmembrane region" description="Helical" evidence="6">
    <location>
        <begin position="155"/>
        <end position="175"/>
    </location>
</feature>
<comment type="subcellular location">
    <subcellularLocation>
        <location evidence="1">Cell membrane</location>
        <topology evidence="1">Multi-pass membrane protein</topology>
    </subcellularLocation>
</comment>